<keyword evidence="2" id="KW-0413">Isomerase</keyword>
<dbReference type="InterPro" id="IPR037171">
    <property type="entry name" value="NagB/RpiA_transferase-like"/>
</dbReference>
<evidence type="ECO:0000313" key="2">
    <source>
        <dbReference type="EMBL" id="VDS11106.1"/>
    </source>
</evidence>
<evidence type="ECO:0000256" key="1">
    <source>
        <dbReference type="RuleBase" id="RU003814"/>
    </source>
</evidence>
<dbReference type="InterPro" id="IPR042529">
    <property type="entry name" value="IF_2B-like_C"/>
</dbReference>
<dbReference type="GO" id="GO:0046523">
    <property type="term" value="F:S-methyl-5-thioribose-1-phosphate isomerase activity"/>
    <property type="evidence" value="ECO:0007669"/>
    <property type="project" value="TreeGrafter"/>
</dbReference>
<dbReference type="EMBL" id="LR131714">
    <property type="protein sequence ID" value="VDS11102.1"/>
    <property type="molecule type" value="Genomic_DNA"/>
</dbReference>
<dbReference type="AlphaFoldDB" id="A0A447IUE5"/>
<dbReference type="GO" id="GO:0019509">
    <property type="term" value="P:L-methionine salvage from methylthioadenosine"/>
    <property type="evidence" value="ECO:0007669"/>
    <property type="project" value="TreeGrafter"/>
</dbReference>
<dbReference type="EMBL" id="LR131711">
    <property type="protein sequence ID" value="VDS11099.1"/>
    <property type="molecule type" value="Genomic_DNA"/>
</dbReference>
<dbReference type="Gene3D" id="3.40.50.10470">
    <property type="entry name" value="Translation initiation factor eif-2b, domain 2"/>
    <property type="match status" value="1"/>
</dbReference>
<comment type="similarity">
    <text evidence="1">Belongs to the eIF-2B alpha/beta/delta subunits family.</text>
</comment>
<accession>A0A447IUE5</accession>
<gene>
    <name evidence="2" type="primary">e2b2</name>
</gene>
<dbReference type="InterPro" id="IPR000649">
    <property type="entry name" value="IF-2B-related"/>
</dbReference>
<organism evidence="2">
    <name type="scientific">uncultured Candidatus Pacearchaeota archaeon</name>
    <dbReference type="NCBI Taxonomy" id="2109283"/>
    <lineage>
        <taxon>Archaea</taxon>
        <taxon>Candidatus Pacearchaeota</taxon>
        <taxon>environmental samples</taxon>
    </lineage>
</organism>
<reference evidence="2" key="1">
    <citation type="submission" date="2018-12" db="EMBL/GenBank/DDBJ databases">
        <authorList>
            <person name="Jaffe A."/>
        </authorList>
    </citation>
    <scope>NUCLEOTIDE SEQUENCE</scope>
</reference>
<dbReference type="PANTHER" id="PTHR43475:SF2">
    <property type="entry name" value="RIBOSE 1,5-BISPHOSPHATE ISOMERASE"/>
    <property type="match status" value="1"/>
</dbReference>
<dbReference type="PANTHER" id="PTHR43475">
    <property type="entry name" value="METHYLTHIORIBOSE-1-PHOSPHATE ISOMERASE"/>
    <property type="match status" value="1"/>
</dbReference>
<dbReference type="SUPFAM" id="SSF100950">
    <property type="entry name" value="NagB/RpiA/CoA transferase-like"/>
    <property type="match status" value="1"/>
</dbReference>
<proteinExistence type="inferred from homology"/>
<dbReference type="EMBL" id="LR131718">
    <property type="protein sequence ID" value="VDS11106.1"/>
    <property type="molecule type" value="Genomic_DNA"/>
</dbReference>
<name>A0A447IUE5_9ARCH</name>
<sequence length="273" mass="31404">MKTIQKFNKICKDIKSIKIQGAENIAKAGFNAYKLVPTKKSIKKLISLRATEPMLFNLLKYHNNLSIKELEEKLEQNQDKINKEVFKQIKNNSIIFTHCHSSTVTKAIIYAHKKGKKFEVYNTETRPLFQGRKTYMELKKAGIKTTMFVDSAAQIALTKEQDKEEKTKPANLMLIGADAIQKNGVINKVGSGMFAKIAKQNKIPVYIISDSLKYSKQKIKFEQRSSKEVWNENNIKINIKNPTFELINRKDITRIISELGTLKYNNFVKKVKN</sequence>
<dbReference type="Pfam" id="PF01008">
    <property type="entry name" value="IF-2B"/>
    <property type="match status" value="1"/>
</dbReference>
<protein>
    <submittedName>
        <fullName evidence="2">R15P Isomerase</fullName>
    </submittedName>
</protein>